<sequence>MTTSKPVVLLLGWTEPQNAFYRALVLNLAMFCGLTALGVLTISSNLTAPHPPSIRLAFALTQNLIVLTAFWVLLRSTLIPFVYGECRLRYCHGFRETELVIRRSPRSLRLEKLTAVNENNNIGNKVDLGMISQSIDTFSRTAQRLISPQLLYCRAGALLSKDYWTLEYTALFDAYKAVSDGEITEDVFEFSVWKQEHGRWTACELWRLQEIMTGEQESHVFETLTSSEKH</sequence>
<dbReference type="OrthoDB" id="5421757at2759"/>
<reference evidence="2 3" key="1">
    <citation type="submission" date="2019-01" db="EMBL/GenBank/DDBJ databases">
        <title>Draft genome sequence of Psathyrella aberdarensis IHI B618.</title>
        <authorList>
            <person name="Buettner E."/>
            <person name="Kellner H."/>
        </authorList>
    </citation>
    <scope>NUCLEOTIDE SEQUENCE [LARGE SCALE GENOMIC DNA]</scope>
    <source>
        <strain evidence="2 3">IHI B618</strain>
    </source>
</reference>
<protein>
    <submittedName>
        <fullName evidence="2">Uncharacterized protein</fullName>
    </submittedName>
</protein>
<keyword evidence="1" id="KW-1133">Transmembrane helix</keyword>
<comment type="caution">
    <text evidence="2">The sequence shown here is derived from an EMBL/GenBank/DDBJ whole genome shotgun (WGS) entry which is preliminary data.</text>
</comment>
<dbReference type="AlphaFoldDB" id="A0A4Q2DPX0"/>
<gene>
    <name evidence="2" type="ORF">EST38_g3709</name>
</gene>
<keyword evidence="1" id="KW-0472">Membrane</keyword>
<keyword evidence="1" id="KW-0812">Transmembrane</keyword>
<keyword evidence="3" id="KW-1185">Reference proteome</keyword>
<accession>A0A4Q2DPX0</accession>
<dbReference type="Proteomes" id="UP000290288">
    <property type="component" value="Unassembled WGS sequence"/>
</dbReference>
<feature type="transmembrane region" description="Helical" evidence="1">
    <location>
        <begin position="54"/>
        <end position="74"/>
    </location>
</feature>
<organism evidence="2 3">
    <name type="scientific">Candolleomyces aberdarensis</name>
    <dbReference type="NCBI Taxonomy" id="2316362"/>
    <lineage>
        <taxon>Eukaryota</taxon>
        <taxon>Fungi</taxon>
        <taxon>Dikarya</taxon>
        <taxon>Basidiomycota</taxon>
        <taxon>Agaricomycotina</taxon>
        <taxon>Agaricomycetes</taxon>
        <taxon>Agaricomycetidae</taxon>
        <taxon>Agaricales</taxon>
        <taxon>Agaricineae</taxon>
        <taxon>Psathyrellaceae</taxon>
        <taxon>Candolleomyces</taxon>
    </lineage>
</organism>
<dbReference type="STRING" id="2316362.A0A4Q2DPX0"/>
<name>A0A4Q2DPX0_9AGAR</name>
<proteinExistence type="predicted"/>
<evidence type="ECO:0000256" key="1">
    <source>
        <dbReference type="SAM" id="Phobius"/>
    </source>
</evidence>
<evidence type="ECO:0000313" key="2">
    <source>
        <dbReference type="EMBL" id="RXW22149.1"/>
    </source>
</evidence>
<evidence type="ECO:0000313" key="3">
    <source>
        <dbReference type="Proteomes" id="UP000290288"/>
    </source>
</evidence>
<feature type="transmembrane region" description="Helical" evidence="1">
    <location>
        <begin position="20"/>
        <end position="42"/>
    </location>
</feature>
<dbReference type="EMBL" id="SDEE01000082">
    <property type="protein sequence ID" value="RXW22149.1"/>
    <property type="molecule type" value="Genomic_DNA"/>
</dbReference>